<evidence type="ECO:0008006" key="2">
    <source>
        <dbReference type="Google" id="ProtNLM"/>
    </source>
</evidence>
<proteinExistence type="predicted"/>
<reference evidence="1" key="2">
    <citation type="submission" date="2023-07" db="EMBL/GenBank/DDBJ databases">
        <authorList>
            <person name="Bai X.-H."/>
            <person name="Wang H.-H."/>
            <person name="Wang J."/>
            <person name="Ma M.-Y."/>
            <person name="Hu H.-H."/>
            <person name="Song Z.-L."/>
            <person name="Ma H.-G."/>
            <person name="Fan Y."/>
            <person name="Du C.-Y."/>
            <person name="Xu J.-C."/>
        </authorList>
    </citation>
    <scope>NUCLEOTIDE SEQUENCE</scope>
    <source>
        <strain evidence="1">CZ1</strain>
    </source>
</reference>
<evidence type="ECO:0000313" key="1">
    <source>
        <dbReference type="EMBL" id="WNZ45313.1"/>
    </source>
</evidence>
<gene>
    <name evidence="1" type="ORF">Q2T42_26345</name>
</gene>
<accession>A0AA96WTU3</accession>
<protein>
    <recommendedName>
        <fullName evidence="2">Transposase DDE domain-containing protein</fullName>
    </recommendedName>
</protein>
<name>A0AA96WTU3_LEPBY</name>
<organism evidence="1">
    <name type="scientific">Leptolyngbya boryana CZ1</name>
    <dbReference type="NCBI Taxonomy" id="3060204"/>
    <lineage>
        <taxon>Bacteria</taxon>
        <taxon>Bacillati</taxon>
        <taxon>Cyanobacteriota</taxon>
        <taxon>Cyanophyceae</taxon>
        <taxon>Leptolyngbyales</taxon>
        <taxon>Leptolyngbyaceae</taxon>
        <taxon>Leptolyngbya group</taxon>
        <taxon>Leptolyngbya</taxon>
    </lineage>
</organism>
<dbReference type="RefSeq" id="WP_316427024.1">
    <property type="nucleotide sequence ID" value="NZ_CP130144.1"/>
</dbReference>
<dbReference type="AlphaFoldDB" id="A0AA96WTU3"/>
<sequence>MSEIMLNSTAAGIELTSHSDDNPVTPAWLAEVLLLGEYWRTTGLLERLQQQVKVSRGRMGQYEVCDFVLLLLAYAISGAETLKEFFVQLASVESVVLSVWQRQQCPVASTVSRFLSAIEGPSVEQLRTLFEADLLEHGFDCDHNGGLLDRTGERYWVFDVDGTHQVARQRSMTQQENYPALRRRSQAAVLPGYLGRKRGQGIRTRSAVSQAHTTEWLGTFGSAGNGTPGPDLDRACEVIQHYLQHYGLPGSKAIVRLDGFYGTPQFVNRMQHHQLGYLLRCRDYNLLKQPVIQARLAQLQAQAWFHPESHTVRDVFDLGFVQDALAGYTCPVRLLVVRTPYDPKRKPRVGKRVKEWVYELFLTGHSQVGLSGTDLLSLYYGRGGFEKVLGDEDHEQPCDRWCSWNGDGQEFWQILNQWVWNWRLWMGNAHDPQSARQTLWTEAIEATAAPDQTIAPPEPLALSEKTRVPHPPETDRDYAPMQVAPSWARSRGKFSGSDFTIVNERTLRCPAGHSMYRRELRQNRLGDLLILFGINPRTCAHCSLREQCLADGSKGTGGGALQSCATVY</sequence>
<dbReference type="EMBL" id="CP130144">
    <property type="protein sequence ID" value="WNZ45313.1"/>
    <property type="molecule type" value="Genomic_DNA"/>
</dbReference>
<reference evidence="1" key="1">
    <citation type="journal article" date="2023" name="Plants (Basel)">
        <title>Genomic Analysis of Leptolyngbya boryana CZ1 Reveals Efficient Carbon Fixation Modules.</title>
        <authorList>
            <person name="Bai X."/>
            <person name="Wang H."/>
            <person name="Cheng W."/>
            <person name="Wang J."/>
            <person name="Ma M."/>
            <person name="Hu H."/>
            <person name="Song Z."/>
            <person name="Ma H."/>
            <person name="Fan Y."/>
            <person name="Du C."/>
            <person name="Xu J."/>
        </authorList>
    </citation>
    <scope>NUCLEOTIDE SEQUENCE</scope>
    <source>
        <strain evidence="1">CZ1</strain>
    </source>
</reference>